<dbReference type="Proteomes" id="UP000797356">
    <property type="component" value="Chromosome 1"/>
</dbReference>
<dbReference type="EMBL" id="CM017872">
    <property type="protein sequence ID" value="KAG1326972.1"/>
    <property type="molecule type" value="Genomic_DNA"/>
</dbReference>
<dbReference type="OrthoDB" id="5835829at2759"/>
<dbReference type="EC" id="2.4.1.-" evidence="4"/>
<reference evidence="5" key="2">
    <citation type="submission" date="2019-07" db="EMBL/GenBank/DDBJ databases">
        <authorList>
            <person name="Yang Y."/>
            <person name="Bocs S."/>
            <person name="Baudouin L."/>
        </authorList>
    </citation>
    <scope>NUCLEOTIDE SEQUENCE</scope>
    <source>
        <tissue evidence="5">Spear leaf of Hainan Tall coconut</tissue>
    </source>
</reference>
<reference evidence="5" key="1">
    <citation type="journal article" date="2017" name="Gigascience">
        <title>The genome draft of coconut (Cocos nucifera).</title>
        <authorList>
            <person name="Xiao Y."/>
            <person name="Xu P."/>
            <person name="Fan H."/>
            <person name="Baudouin L."/>
            <person name="Xia W."/>
            <person name="Bocs S."/>
            <person name="Xu J."/>
            <person name="Li Q."/>
            <person name="Guo A."/>
            <person name="Zhou L."/>
            <person name="Li J."/>
            <person name="Wu Y."/>
            <person name="Ma Z."/>
            <person name="Armero A."/>
            <person name="Issali A.E."/>
            <person name="Liu N."/>
            <person name="Peng M."/>
            <person name="Yang Y."/>
        </authorList>
    </citation>
    <scope>NUCLEOTIDE SEQUENCE</scope>
    <source>
        <tissue evidence="5">Spear leaf of Hainan Tall coconut</tissue>
    </source>
</reference>
<keyword evidence="2 3" id="KW-0808">Transferase</keyword>
<evidence type="ECO:0000256" key="1">
    <source>
        <dbReference type="ARBA" id="ARBA00009995"/>
    </source>
</evidence>
<dbReference type="InterPro" id="IPR035595">
    <property type="entry name" value="UDP_glycos_trans_CS"/>
</dbReference>
<organism evidence="5 6">
    <name type="scientific">Cocos nucifera</name>
    <name type="common">Coconut palm</name>
    <dbReference type="NCBI Taxonomy" id="13894"/>
    <lineage>
        <taxon>Eukaryota</taxon>
        <taxon>Viridiplantae</taxon>
        <taxon>Streptophyta</taxon>
        <taxon>Embryophyta</taxon>
        <taxon>Tracheophyta</taxon>
        <taxon>Spermatophyta</taxon>
        <taxon>Magnoliopsida</taxon>
        <taxon>Liliopsida</taxon>
        <taxon>Arecaceae</taxon>
        <taxon>Arecoideae</taxon>
        <taxon>Cocoseae</taxon>
        <taxon>Attaleinae</taxon>
        <taxon>Cocos</taxon>
    </lineage>
</organism>
<dbReference type="CDD" id="cd03784">
    <property type="entry name" value="GT1_Gtf-like"/>
    <property type="match status" value="1"/>
</dbReference>
<comment type="caution">
    <text evidence="5">The sequence shown here is derived from an EMBL/GenBank/DDBJ whole genome shotgun (WGS) entry which is preliminary data.</text>
</comment>
<dbReference type="FunFam" id="3.40.50.2000:FF:000107">
    <property type="entry name" value="Glycosyltransferase"/>
    <property type="match status" value="1"/>
</dbReference>
<sequence>MDSSPLPLPHIAVFPFMSKGHTIPLVHLAHLLHRRQLATLTFFTTPLNAPFIRDSLAGTDASIVELPFPENVPDIPAGVESTDRLPSMSLFVPFLYAVKRLRPDFEQALDRLPTVGLLISDGFLGWTNDSASKFGIPRMVFYGMGNFAQTVSCKVAVYKPHAGVTSYDVPFMVPGFPHLWITRSDLEPPFDDPDPDPKDPHFQFIVEQAMATGASQGVVVNSFYELEAAYVDRCNTEGVPRAWCIGPLCLARQTTPQAEKTGWMDWLDSRQGMNRPVIYVAFGSQAELSAAQLQQLATGLERSGLDFLWVVRPKAMDLGQGFEERVKERGRVVRDWVNQMEILRHGSVKGFISHCGWNSVMESVSAGVPILAWPLMAEQKLNAKFVVDELKIGLRVRPSGGGTPNGLVMSEEIERSARELLVEEKGKETAERAKYWAEAARKAMDGGASWLTLEKMIEEVCVKRTTQNAIVPAAPVTVA</sequence>
<dbReference type="PROSITE" id="PS00375">
    <property type="entry name" value="UDPGT"/>
    <property type="match status" value="1"/>
</dbReference>
<dbReference type="PANTHER" id="PTHR48047:SF51">
    <property type="entry name" value="GLYCOSYLTRANSFERASE"/>
    <property type="match status" value="1"/>
</dbReference>
<dbReference type="SUPFAM" id="SSF53756">
    <property type="entry name" value="UDP-Glycosyltransferase/glycogen phosphorylase"/>
    <property type="match status" value="1"/>
</dbReference>
<dbReference type="Pfam" id="PF00201">
    <property type="entry name" value="UDPGT"/>
    <property type="match status" value="1"/>
</dbReference>
<accession>A0A8K0HUK5</accession>
<dbReference type="PANTHER" id="PTHR48047">
    <property type="entry name" value="GLYCOSYLTRANSFERASE"/>
    <property type="match status" value="1"/>
</dbReference>
<dbReference type="InterPro" id="IPR002213">
    <property type="entry name" value="UDP_glucos_trans"/>
</dbReference>
<proteinExistence type="inferred from homology"/>
<keyword evidence="6" id="KW-1185">Reference proteome</keyword>
<evidence type="ECO:0000313" key="6">
    <source>
        <dbReference type="Proteomes" id="UP000797356"/>
    </source>
</evidence>
<name>A0A8K0HUK5_COCNU</name>
<gene>
    <name evidence="5" type="ORF">COCNU_01G009060</name>
</gene>
<evidence type="ECO:0000313" key="5">
    <source>
        <dbReference type="EMBL" id="KAG1326972.1"/>
    </source>
</evidence>
<dbReference type="Gene3D" id="3.40.50.2000">
    <property type="entry name" value="Glycogen Phosphorylase B"/>
    <property type="match status" value="2"/>
</dbReference>
<protein>
    <recommendedName>
        <fullName evidence="4">Glycosyltransferase</fullName>
        <ecNumber evidence="4">2.4.1.-</ecNumber>
    </recommendedName>
</protein>
<dbReference type="AlphaFoldDB" id="A0A8K0HUK5"/>
<evidence type="ECO:0000256" key="4">
    <source>
        <dbReference type="RuleBase" id="RU362057"/>
    </source>
</evidence>
<evidence type="ECO:0000256" key="2">
    <source>
        <dbReference type="ARBA" id="ARBA00022679"/>
    </source>
</evidence>
<dbReference type="GO" id="GO:0035251">
    <property type="term" value="F:UDP-glucosyltransferase activity"/>
    <property type="evidence" value="ECO:0007669"/>
    <property type="project" value="TreeGrafter"/>
</dbReference>
<keyword evidence="3" id="KW-0328">Glycosyltransferase</keyword>
<evidence type="ECO:0000256" key="3">
    <source>
        <dbReference type="RuleBase" id="RU003718"/>
    </source>
</evidence>
<comment type="similarity">
    <text evidence="1 3">Belongs to the UDP-glycosyltransferase family.</text>
</comment>